<protein>
    <recommendedName>
        <fullName evidence="6">Phospholipase D</fullName>
        <ecNumber evidence="5">3.1.4.4</ecNumber>
    </recommendedName>
    <alternativeName>
        <fullName evidence="11">Choline phosphatase</fullName>
    </alternativeName>
</protein>
<dbReference type="OrthoDB" id="7549954at2"/>
<sequence length="341" mass="37733">MSLGRVEFGGPDLQPRRLRNLLQSYVDASPPGSRIDWMTYYFRDRALAESLMRASDRGVAVQLVLEEHPRQPRANDAVIAMLRQHGLGGGLHVSSSRGGRGEKGHIHAKIYAFSHPDIGWIGSFNPSGDEPEDPDVIAEIGDQDRGHNLLIGIERPKLTRALRGMVDRMATIESKWLRYMSWLPATDGDTRLYFYPRLRNLVVEPTIALLGRGAHIRGAISHLKKGPLTWALARCARRGGKVDLLVHDTTRRVSEKAIQILSEAGAAVRRVADPNDLPMHAKFLLIEGGGRRTSWVGSYNFNDKSRFDNVELLVGTGDANLFDALAGRFTQIKTMAATTAA</sequence>
<evidence type="ECO:0000256" key="2">
    <source>
        <dbReference type="ARBA" id="ARBA00003145"/>
    </source>
</evidence>
<dbReference type="GO" id="GO:0016891">
    <property type="term" value="F:RNA endonuclease activity producing 5'-phosphomonoesters, hydrolytic mechanism"/>
    <property type="evidence" value="ECO:0007669"/>
    <property type="project" value="TreeGrafter"/>
</dbReference>
<dbReference type="GO" id="GO:0004630">
    <property type="term" value="F:phospholipase D activity"/>
    <property type="evidence" value="ECO:0007669"/>
    <property type="project" value="UniProtKB-EC"/>
</dbReference>
<dbReference type="SUPFAM" id="SSF56024">
    <property type="entry name" value="Phospholipase D/nuclease"/>
    <property type="match status" value="2"/>
</dbReference>
<evidence type="ECO:0000256" key="11">
    <source>
        <dbReference type="ARBA" id="ARBA00029594"/>
    </source>
</evidence>
<evidence type="ECO:0000313" key="14">
    <source>
        <dbReference type="Proteomes" id="UP000285023"/>
    </source>
</evidence>
<name>A0A418Q1V7_9SPHN</name>
<dbReference type="PROSITE" id="PS50035">
    <property type="entry name" value="PLD"/>
    <property type="match status" value="1"/>
</dbReference>
<dbReference type="AlphaFoldDB" id="A0A418Q1V7"/>
<comment type="catalytic activity">
    <reaction evidence="1">
        <text>a 1,2-diacyl-sn-glycero-3-phosphocholine + H2O = a 1,2-diacyl-sn-glycero-3-phosphate + choline + H(+)</text>
        <dbReference type="Rhea" id="RHEA:14445"/>
        <dbReference type="ChEBI" id="CHEBI:15354"/>
        <dbReference type="ChEBI" id="CHEBI:15377"/>
        <dbReference type="ChEBI" id="CHEBI:15378"/>
        <dbReference type="ChEBI" id="CHEBI:57643"/>
        <dbReference type="ChEBI" id="CHEBI:58608"/>
        <dbReference type="EC" id="3.1.4.4"/>
    </reaction>
</comment>
<organism evidence="13 14">
    <name type="scientific">Sphingomonas edaphi</name>
    <dbReference type="NCBI Taxonomy" id="2315689"/>
    <lineage>
        <taxon>Bacteria</taxon>
        <taxon>Pseudomonadati</taxon>
        <taxon>Pseudomonadota</taxon>
        <taxon>Alphaproteobacteria</taxon>
        <taxon>Sphingomonadales</taxon>
        <taxon>Sphingomonadaceae</taxon>
        <taxon>Sphingomonas</taxon>
    </lineage>
</organism>
<dbReference type="Pfam" id="PF13091">
    <property type="entry name" value="PLDc_2"/>
    <property type="match status" value="2"/>
</dbReference>
<dbReference type="GO" id="GO:0016042">
    <property type="term" value="P:lipid catabolic process"/>
    <property type="evidence" value="ECO:0007669"/>
    <property type="project" value="UniProtKB-KW"/>
</dbReference>
<gene>
    <name evidence="13" type="ORF">D3M59_02090</name>
</gene>
<dbReference type="PANTHER" id="PTHR43856">
    <property type="entry name" value="CARDIOLIPIN HYDROLASE"/>
    <property type="match status" value="1"/>
</dbReference>
<feature type="domain" description="PLD phosphodiesterase" evidence="12">
    <location>
        <begin position="275"/>
        <end position="305"/>
    </location>
</feature>
<evidence type="ECO:0000256" key="6">
    <source>
        <dbReference type="ARBA" id="ARBA00018392"/>
    </source>
</evidence>
<comment type="subcellular location">
    <subcellularLocation>
        <location evidence="3">Secreted</location>
    </subcellularLocation>
</comment>
<keyword evidence="7" id="KW-0964">Secreted</keyword>
<keyword evidence="14" id="KW-1185">Reference proteome</keyword>
<comment type="caution">
    <text evidence="13">The sequence shown here is derived from an EMBL/GenBank/DDBJ whole genome shotgun (WGS) entry which is preliminary data.</text>
</comment>
<keyword evidence="10" id="KW-0443">Lipid metabolism</keyword>
<evidence type="ECO:0000256" key="10">
    <source>
        <dbReference type="ARBA" id="ARBA00023098"/>
    </source>
</evidence>
<comment type="function">
    <text evidence="2">Could be a virulence factor.</text>
</comment>
<evidence type="ECO:0000256" key="9">
    <source>
        <dbReference type="ARBA" id="ARBA00022963"/>
    </source>
</evidence>
<evidence type="ECO:0000256" key="8">
    <source>
        <dbReference type="ARBA" id="ARBA00022801"/>
    </source>
</evidence>
<evidence type="ECO:0000313" key="13">
    <source>
        <dbReference type="EMBL" id="RIX31814.1"/>
    </source>
</evidence>
<comment type="similarity">
    <text evidence="4">Belongs to the phospholipase D family.</text>
</comment>
<dbReference type="GO" id="GO:0005576">
    <property type="term" value="C:extracellular region"/>
    <property type="evidence" value="ECO:0007669"/>
    <property type="project" value="UniProtKB-SubCell"/>
</dbReference>
<evidence type="ECO:0000256" key="7">
    <source>
        <dbReference type="ARBA" id="ARBA00022525"/>
    </source>
</evidence>
<evidence type="ECO:0000256" key="5">
    <source>
        <dbReference type="ARBA" id="ARBA00012027"/>
    </source>
</evidence>
<proteinExistence type="inferred from homology"/>
<dbReference type="InterPro" id="IPR051406">
    <property type="entry name" value="PLD_domain"/>
</dbReference>
<evidence type="ECO:0000256" key="1">
    <source>
        <dbReference type="ARBA" id="ARBA00000798"/>
    </source>
</evidence>
<dbReference type="EC" id="3.1.4.4" evidence="5"/>
<evidence type="ECO:0000256" key="4">
    <source>
        <dbReference type="ARBA" id="ARBA00008664"/>
    </source>
</evidence>
<dbReference type="InterPro" id="IPR001736">
    <property type="entry name" value="PLipase_D/transphosphatidylase"/>
</dbReference>
<dbReference type="EMBL" id="QXTF01000001">
    <property type="protein sequence ID" value="RIX31814.1"/>
    <property type="molecule type" value="Genomic_DNA"/>
</dbReference>
<accession>A0A418Q1V7</accession>
<dbReference type="InterPro" id="IPR025202">
    <property type="entry name" value="PLD-like_dom"/>
</dbReference>
<dbReference type="Gene3D" id="3.30.870.10">
    <property type="entry name" value="Endonuclease Chain A"/>
    <property type="match status" value="2"/>
</dbReference>
<dbReference type="GO" id="GO:0006793">
    <property type="term" value="P:phosphorus metabolic process"/>
    <property type="evidence" value="ECO:0007669"/>
    <property type="project" value="UniProtKB-ARBA"/>
</dbReference>
<dbReference type="RefSeq" id="WP_119531141.1">
    <property type="nucleotide sequence ID" value="NZ_QXTF01000001.1"/>
</dbReference>
<dbReference type="PANTHER" id="PTHR43856:SF1">
    <property type="entry name" value="MITOCHONDRIAL CARDIOLIPIN HYDROLASE"/>
    <property type="match status" value="1"/>
</dbReference>
<dbReference type="Proteomes" id="UP000285023">
    <property type="component" value="Unassembled WGS sequence"/>
</dbReference>
<evidence type="ECO:0000256" key="3">
    <source>
        <dbReference type="ARBA" id="ARBA00004613"/>
    </source>
</evidence>
<keyword evidence="9" id="KW-0442">Lipid degradation</keyword>
<evidence type="ECO:0000259" key="12">
    <source>
        <dbReference type="PROSITE" id="PS50035"/>
    </source>
</evidence>
<reference evidence="13 14" key="1">
    <citation type="submission" date="2018-09" db="EMBL/GenBank/DDBJ databases">
        <title>Sphingomonas sp. DAC4.</title>
        <authorList>
            <person name="Seo T."/>
        </authorList>
    </citation>
    <scope>NUCLEOTIDE SEQUENCE [LARGE SCALE GENOMIC DNA]</scope>
    <source>
        <strain evidence="13 14">DAC4</strain>
    </source>
</reference>
<keyword evidence="8" id="KW-0378">Hydrolase</keyword>